<feature type="compositionally biased region" description="Low complexity" evidence="1">
    <location>
        <begin position="179"/>
        <end position="191"/>
    </location>
</feature>
<keyword evidence="3" id="KW-1185">Reference proteome</keyword>
<dbReference type="HOGENOM" id="CLU_327352_0_0_1"/>
<evidence type="ECO:0000256" key="1">
    <source>
        <dbReference type="SAM" id="MobiDB-lite"/>
    </source>
</evidence>
<proteinExistence type="predicted"/>
<reference evidence="3" key="1">
    <citation type="journal article" date="2011" name="Proc. Natl. Acad. Sci. U.S.A.">
        <title>Obligate biotrophy features unraveled by the genomic analysis of rust fungi.</title>
        <authorList>
            <person name="Duplessis S."/>
            <person name="Cuomo C.A."/>
            <person name="Lin Y.-C."/>
            <person name="Aerts A."/>
            <person name="Tisserant E."/>
            <person name="Veneault-Fourrey C."/>
            <person name="Joly D.L."/>
            <person name="Hacquard S."/>
            <person name="Amselem J."/>
            <person name="Cantarel B.L."/>
            <person name="Chiu R."/>
            <person name="Coutinho P.M."/>
            <person name="Feau N."/>
            <person name="Field M."/>
            <person name="Frey P."/>
            <person name="Gelhaye E."/>
            <person name="Goldberg J."/>
            <person name="Grabherr M.G."/>
            <person name="Kodira C.D."/>
            <person name="Kohler A."/>
            <person name="Kuees U."/>
            <person name="Lindquist E.A."/>
            <person name="Lucas S.M."/>
            <person name="Mago R."/>
            <person name="Mauceli E."/>
            <person name="Morin E."/>
            <person name="Murat C."/>
            <person name="Pangilinan J.L."/>
            <person name="Park R."/>
            <person name="Pearson M."/>
            <person name="Quesneville H."/>
            <person name="Rouhier N."/>
            <person name="Sakthikumar S."/>
            <person name="Salamov A.A."/>
            <person name="Schmutz J."/>
            <person name="Selles B."/>
            <person name="Shapiro H."/>
            <person name="Tanguay P."/>
            <person name="Tuskan G.A."/>
            <person name="Henrissat B."/>
            <person name="Van de Peer Y."/>
            <person name="Rouze P."/>
            <person name="Ellis J.G."/>
            <person name="Dodds P.N."/>
            <person name="Schein J.E."/>
            <person name="Zhong S."/>
            <person name="Hamelin R.C."/>
            <person name="Grigoriev I.V."/>
            <person name="Szabo L.J."/>
            <person name="Martin F."/>
        </authorList>
    </citation>
    <scope>NUCLEOTIDE SEQUENCE [LARGE SCALE GENOMIC DNA]</scope>
    <source>
        <strain evidence="3">98AG31 / pathotype 3-4-7</strain>
    </source>
</reference>
<sequence length="775" mass="84543">MFFLHCRHASIEDPQPCRCPIWEDPESDGGPCDTCDHRAEWHLTPIEGSLEENRPLERCKADLLPGQPCPCPIWVDNDKSDNKAQCALCGHKKGWHRTKVSAMSLPSKAESMKAQGGSDGPSPEQQTHATTQHHQQISELMSRDHQSCPQLAGPSSSSSASVPSTTQKDFRNSVFDMLSGPSDPRFSFSPDPDVRRSSTVTERNPIKIASEHLRFIAEDPTDSPFVSLNKSSASAKSSNPFPSTASEAVRSAYLSQASPVLSSSSAKTNPKGVSPATPHSPFEVLQNDRLCTNYSPKHPINGASSGYKPQSLHSSKASSDQMTAQSSLQEDASHPSSSPSFTSGALPVYPFDGDAGLGANSARSKHTLPNPLRAEITSHVHVEELEMKSSAHPSELGIGKFSAENSPMSHEAQRQHLIKSTQGPKPFQMGNNISGLEGMFLPDIQLQRSEEYTSKGKNVTLSLSPPPSKHDFTPGEVLTVTIRLKPTTSDTTTEQVLSRWTNITIMLVGTIARNGRRDDHTMHEILRLERLIYPVVGQKRPTRPEWKMSLQIPTHANCPCGPGSLPLPKTCSDSLGHVSYSIILKAKRRQGIIGITTEAITADMRMSLPKTAPAGSLTTKPSSARSKSNWIALTGSHRAAITGTILTTQVDYVSPNRLRIVYRLELEFSPDSEVDLSVINDLCENTTVVLSGLAGDKLDVHDVRVNIGEHPRWHMSGYLDVNAPKAVRDSQHILRLSIHTVTLSQPVEVYAWLRELNSVCSIRLMGLGMPLIPCS</sequence>
<feature type="compositionally biased region" description="Low complexity" evidence="1">
    <location>
        <begin position="334"/>
        <end position="343"/>
    </location>
</feature>
<feature type="compositionally biased region" description="Low complexity" evidence="1">
    <location>
        <begin position="154"/>
        <end position="164"/>
    </location>
</feature>
<feature type="compositionally biased region" description="Polar residues" evidence="1">
    <location>
        <begin position="302"/>
        <end position="330"/>
    </location>
</feature>
<feature type="region of interest" description="Disordered" evidence="1">
    <location>
        <begin position="389"/>
        <end position="426"/>
    </location>
</feature>
<feature type="region of interest" description="Disordered" evidence="1">
    <location>
        <begin position="104"/>
        <end position="205"/>
    </location>
</feature>
<dbReference type="RefSeq" id="XP_007414600.1">
    <property type="nucleotide sequence ID" value="XM_007414538.1"/>
</dbReference>
<dbReference type="EMBL" id="GL883133">
    <property type="protein sequence ID" value="EGG02063.1"/>
    <property type="molecule type" value="Genomic_DNA"/>
</dbReference>
<protein>
    <submittedName>
        <fullName evidence="2">Uncharacterized protein</fullName>
    </submittedName>
</protein>
<dbReference type="InParanoid" id="F4RZU2"/>
<feature type="region of interest" description="Disordered" evidence="1">
    <location>
        <begin position="260"/>
        <end position="345"/>
    </location>
</feature>
<evidence type="ECO:0000313" key="2">
    <source>
        <dbReference type="EMBL" id="EGG02063.1"/>
    </source>
</evidence>
<organism evidence="3">
    <name type="scientific">Melampsora larici-populina (strain 98AG31 / pathotype 3-4-7)</name>
    <name type="common">Poplar leaf rust fungus</name>
    <dbReference type="NCBI Taxonomy" id="747676"/>
    <lineage>
        <taxon>Eukaryota</taxon>
        <taxon>Fungi</taxon>
        <taxon>Dikarya</taxon>
        <taxon>Basidiomycota</taxon>
        <taxon>Pucciniomycotina</taxon>
        <taxon>Pucciniomycetes</taxon>
        <taxon>Pucciniales</taxon>
        <taxon>Melampsoraceae</taxon>
        <taxon>Melampsora</taxon>
    </lineage>
</organism>
<evidence type="ECO:0000313" key="3">
    <source>
        <dbReference type="Proteomes" id="UP000001072"/>
    </source>
</evidence>
<dbReference type="AlphaFoldDB" id="F4RZU2"/>
<dbReference type="Proteomes" id="UP000001072">
    <property type="component" value="Unassembled WGS sequence"/>
</dbReference>
<gene>
    <name evidence="2" type="ORF">MELLADRAFT_72843</name>
</gene>
<dbReference type="OrthoDB" id="2497666at2759"/>
<dbReference type="VEuPathDB" id="FungiDB:MELLADRAFT_72843"/>
<feature type="compositionally biased region" description="Low complexity" evidence="1">
    <location>
        <begin position="125"/>
        <end position="135"/>
    </location>
</feature>
<dbReference type="GeneID" id="18932211"/>
<accession>F4RZU2</accession>
<name>F4RZU2_MELLP</name>
<dbReference type="KEGG" id="mlr:MELLADRAFT_72843"/>